<comment type="caution">
    <text evidence="2">The sequence shown here is derived from an EMBL/GenBank/DDBJ whole genome shotgun (WGS) entry which is preliminary data.</text>
</comment>
<name>A0ABN1ZPX5_9ACTN</name>
<evidence type="ECO:0000313" key="2">
    <source>
        <dbReference type="EMBL" id="GAA1501841.1"/>
    </source>
</evidence>
<evidence type="ECO:0000313" key="3">
    <source>
        <dbReference type="Proteomes" id="UP001501470"/>
    </source>
</evidence>
<dbReference type="Proteomes" id="UP001501470">
    <property type="component" value="Unassembled WGS sequence"/>
</dbReference>
<dbReference type="Gene3D" id="3.40.50.10540">
    <property type="entry name" value="Crotonobetainyl-coa:carnitine coa-transferase, domain 1"/>
    <property type="match status" value="1"/>
</dbReference>
<organism evidence="2 3">
    <name type="scientific">Dactylosporangium maewongense</name>
    <dbReference type="NCBI Taxonomy" id="634393"/>
    <lineage>
        <taxon>Bacteria</taxon>
        <taxon>Bacillati</taxon>
        <taxon>Actinomycetota</taxon>
        <taxon>Actinomycetes</taxon>
        <taxon>Micromonosporales</taxon>
        <taxon>Micromonosporaceae</taxon>
        <taxon>Dactylosporangium</taxon>
    </lineage>
</organism>
<gene>
    <name evidence="2" type="ORF">GCM10009827_012420</name>
</gene>
<dbReference type="RefSeq" id="WP_344500374.1">
    <property type="nucleotide sequence ID" value="NZ_BAAAQD010000001.1"/>
</dbReference>
<protein>
    <submittedName>
        <fullName evidence="2">Uncharacterized protein</fullName>
    </submittedName>
</protein>
<reference evidence="2 3" key="1">
    <citation type="journal article" date="2019" name="Int. J. Syst. Evol. Microbiol.">
        <title>The Global Catalogue of Microorganisms (GCM) 10K type strain sequencing project: providing services to taxonomists for standard genome sequencing and annotation.</title>
        <authorList>
            <consortium name="The Broad Institute Genomics Platform"/>
            <consortium name="The Broad Institute Genome Sequencing Center for Infectious Disease"/>
            <person name="Wu L."/>
            <person name="Ma J."/>
        </authorList>
    </citation>
    <scope>NUCLEOTIDE SEQUENCE [LARGE SCALE GENOMIC DNA]</scope>
    <source>
        <strain evidence="2 3">JCM 15933</strain>
    </source>
</reference>
<dbReference type="InterPro" id="IPR023606">
    <property type="entry name" value="CoA-Trfase_III_dom_1_sf"/>
</dbReference>
<feature type="region of interest" description="Disordered" evidence="1">
    <location>
        <begin position="1"/>
        <end position="21"/>
    </location>
</feature>
<dbReference type="SUPFAM" id="SSF89796">
    <property type="entry name" value="CoA-transferase family III (CaiB/BaiF)"/>
    <property type="match status" value="1"/>
</dbReference>
<dbReference type="EMBL" id="BAAAQD010000001">
    <property type="protein sequence ID" value="GAA1501841.1"/>
    <property type="molecule type" value="Genomic_DNA"/>
</dbReference>
<proteinExistence type="predicted"/>
<keyword evidence="3" id="KW-1185">Reference proteome</keyword>
<sequence>MTPPPGLTRWRPGGAGVRMDPVPAVGEHPERILAGLGRSAEQIAALRDAGAI</sequence>
<accession>A0ABN1ZPX5</accession>
<evidence type="ECO:0000256" key="1">
    <source>
        <dbReference type="SAM" id="MobiDB-lite"/>
    </source>
</evidence>